<gene>
    <name evidence="2" type="ORF">JF625_04670</name>
</gene>
<evidence type="ECO:0000313" key="2">
    <source>
        <dbReference type="EMBL" id="MBW8724437.1"/>
    </source>
</evidence>
<dbReference type="GO" id="GO:0016747">
    <property type="term" value="F:acyltransferase activity, transferring groups other than amino-acyl groups"/>
    <property type="evidence" value="ECO:0007669"/>
    <property type="project" value="InterPro"/>
</dbReference>
<dbReference type="EMBL" id="JAEKLZ010000106">
    <property type="protein sequence ID" value="MBW8724437.1"/>
    <property type="molecule type" value="Genomic_DNA"/>
</dbReference>
<feature type="domain" description="N-acetyltransferase" evidence="1">
    <location>
        <begin position="1"/>
        <end position="153"/>
    </location>
</feature>
<dbReference type="CDD" id="cd04301">
    <property type="entry name" value="NAT_SF"/>
    <property type="match status" value="1"/>
</dbReference>
<accession>A0A952FGH4</accession>
<organism evidence="2 3">
    <name type="scientific">Inquilinus limosus</name>
    <dbReference type="NCBI Taxonomy" id="171674"/>
    <lineage>
        <taxon>Bacteria</taxon>
        <taxon>Pseudomonadati</taxon>
        <taxon>Pseudomonadota</taxon>
        <taxon>Alphaproteobacteria</taxon>
        <taxon>Rhodospirillales</taxon>
        <taxon>Rhodospirillaceae</taxon>
        <taxon>Inquilinus</taxon>
    </lineage>
</organism>
<dbReference type="Proteomes" id="UP000700706">
    <property type="component" value="Unassembled WGS sequence"/>
</dbReference>
<dbReference type="InterPro" id="IPR000182">
    <property type="entry name" value="GNAT_dom"/>
</dbReference>
<name>A0A952FGH4_9PROT</name>
<reference evidence="2" key="1">
    <citation type="submission" date="2020-06" db="EMBL/GenBank/DDBJ databases">
        <title>Stable isotope informed genome-resolved metagenomics uncovers potential trophic interactions in rhizosphere soil.</title>
        <authorList>
            <person name="Starr E.P."/>
            <person name="Shi S."/>
            <person name="Blazewicz S.J."/>
            <person name="Koch B.J."/>
            <person name="Probst A.J."/>
            <person name="Hungate B.A."/>
            <person name="Pett-Ridge J."/>
            <person name="Firestone M.K."/>
            <person name="Banfield J.F."/>
        </authorList>
    </citation>
    <scope>NUCLEOTIDE SEQUENCE</scope>
    <source>
        <strain evidence="2">YM_69_17</strain>
    </source>
</reference>
<dbReference type="Pfam" id="PF00583">
    <property type="entry name" value="Acetyltransf_1"/>
    <property type="match status" value="1"/>
</dbReference>
<dbReference type="Gene3D" id="3.40.630.30">
    <property type="match status" value="1"/>
</dbReference>
<dbReference type="InterPro" id="IPR016181">
    <property type="entry name" value="Acyl_CoA_acyltransferase"/>
</dbReference>
<dbReference type="AlphaFoldDB" id="A0A952FGH4"/>
<evidence type="ECO:0000259" key="1">
    <source>
        <dbReference type="PROSITE" id="PS51186"/>
    </source>
</evidence>
<comment type="caution">
    <text evidence="2">The sequence shown here is derived from an EMBL/GenBank/DDBJ whole genome shotgun (WGS) entry which is preliminary data.</text>
</comment>
<dbReference type="SUPFAM" id="SSF55729">
    <property type="entry name" value="Acyl-CoA N-acyltransferases (Nat)"/>
    <property type="match status" value="1"/>
</dbReference>
<sequence>MHDPGIPAGGQHERLVIALDDAPDPAAKHAAGEALYRHNIGQTGLADRRPIAATVTNLDTGAVIGGLWGRTELGLLFIDMAFLPEALRGRGIGGRLLALIETEARRRGCRHAVVETSTFQAPDFYGRHGFEEFGRVPFALPGQARIFLRKALE</sequence>
<evidence type="ECO:0000313" key="3">
    <source>
        <dbReference type="Proteomes" id="UP000700706"/>
    </source>
</evidence>
<protein>
    <submittedName>
        <fullName evidence="2">GNAT family N-acetyltransferase</fullName>
    </submittedName>
</protein>
<dbReference type="PROSITE" id="PS51186">
    <property type="entry name" value="GNAT"/>
    <property type="match status" value="1"/>
</dbReference>
<proteinExistence type="predicted"/>